<feature type="chain" id="PRO_5046516554" evidence="12">
    <location>
        <begin position="21"/>
        <end position="743"/>
    </location>
</feature>
<evidence type="ECO:0000256" key="3">
    <source>
        <dbReference type="ARBA" id="ARBA00022448"/>
    </source>
</evidence>
<reference evidence="17" key="1">
    <citation type="journal article" date="2019" name="Int. J. Syst. Evol. Microbiol.">
        <title>The Global Catalogue of Microorganisms (GCM) 10K type strain sequencing project: providing services to taxonomists for standard genome sequencing and annotation.</title>
        <authorList>
            <consortium name="The Broad Institute Genomics Platform"/>
            <consortium name="The Broad Institute Genome Sequencing Center for Infectious Disease"/>
            <person name="Wu L."/>
            <person name="Ma J."/>
        </authorList>
    </citation>
    <scope>NUCLEOTIDE SEQUENCE [LARGE SCALE GENOMIC DNA]</scope>
    <source>
        <strain evidence="17">KCTC 42441</strain>
    </source>
</reference>
<dbReference type="InterPro" id="IPR038591">
    <property type="entry name" value="NolW-like_sf"/>
</dbReference>
<feature type="compositionally biased region" description="Low complexity" evidence="11">
    <location>
        <begin position="36"/>
        <end position="50"/>
    </location>
</feature>
<keyword evidence="17" id="KW-1185">Reference proteome</keyword>
<keyword evidence="4" id="KW-1134">Transmembrane beta strand</keyword>
<dbReference type="NCBIfam" id="TIGR02517">
    <property type="entry name" value="type_II_gspD"/>
    <property type="match status" value="1"/>
</dbReference>
<dbReference type="InterPro" id="IPR049371">
    <property type="entry name" value="GspD-like_N0"/>
</dbReference>
<dbReference type="InterPro" id="IPR005644">
    <property type="entry name" value="NolW-like"/>
</dbReference>
<evidence type="ECO:0000256" key="10">
    <source>
        <dbReference type="RuleBase" id="RU004004"/>
    </source>
</evidence>
<feature type="signal peptide" evidence="12">
    <location>
        <begin position="1"/>
        <end position="20"/>
    </location>
</feature>
<dbReference type="Pfam" id="PF21305">
    <property type="entry name" value="type_II_gspD_N0"/>
    <property type="match status" value="1"/>
</dbReference>
<comment type="caution">
    <text evidence="16">The sequence shown here is derived from an EMBL/GenBank/DDBJ whole genome shotgun (WGS) entry which is preliminary data.</text>
</comment>
<evidence type="ECO:0000256" key="8">
    <source>
        <dbReference type="ARBA" id="ARBA00023136"/>
    </source>
</evidence>
<feature type="domain" description="GspD-like N0" evidence="15">
    <location>
        <begin position="99"/>
        <end position="164"/>
    </location>
</feature>
<gene>
    <name evidence="16" type="primary">gspD</name>
    <name evidence="16" type="ORF">ACFONC_01655</name>
</gene>
<dbReference type="RefSeq" id="WP_386741827.1">
    <property type="nucleotide sequence ID" value="NZ_JBHRYA010000001.1"/>
</dbReference>
<evidence type="ECO:0000256" key="12">
    <source>
        <dbReference type="SAM" id="SignalP"/>
    </source>
</evidence>
<name>A0ABV7XIF3_9GAMM</name>
<proteinExistence type="inferred from homology"/>
<protein>
    <submittedName>
        <fullName evidence="16">Type II secretion system secretin GspD</fullName>
    </submittedName>
</protein>
<dbReference type="InterPro" id="IPR004846">
    <property type="entry name" value="T2SS/T3SS_dom"/>
</dbReference>
<keyword evidence="3 10" id="KW-0813">Transport</keyword>
<dbReference type="PRINTS" id="PR00811">
    <property type="entry name" value="BCTERIALGSPD"/>
</dbReference>
<feature type="compositionally biased region" description="Gly residues" evidence="11">
    <location>
        <begin position="404"/>
        <end position="414"/>
    </location>
</feature>
<dbReference type="InterPro" id="IPR050810">
    <property type="entry name" value="Bact_Secretion_Sys_Channel"/>
</dbReference>
<evidence type="ECO:0000256" key="2">
    <source>
        <dbReference type="ARBA" id="ARBA00006980"/>
    </source>
</evidence>
<keyword evidence="9" id="KW-0998">Cell outer membrane</keyword>
<feature type="region of interest" description="Disordered" evidence="11">
    <location>
        <begin position="30"/>
        <end position="66"/>
    </location>
</feature>
<keyword evidence="7" id="KW-0653">Protein transport</keyword>
<dbReference type="Proteomes" id="UP001595705">
    <property type="component" value="Unassembled WGS sequence"/>
</dbReference>
<evidence type="ECO:0000256" key="11">
    <source>
        <dbReference type="SAM" id="MobiDB-lite"/>
    </source>
</evidence>
<evidence type="ECO:0000313" key="17">
    <source>
        <dbReference type="Proteomes" id="UP001595705"/>
    </source>
</evidence>
<evidence type="ECO:0000313" key="16">
    <source>
        <dbReference type="EMBL" id="MFC3714863.1"/>
    </source>
</evidence>
<evidence type="ECO:0000259" key="14">
    <source>
        <dbReference type="Pfam" id="PF03958"/>
    </source>
</evidence>
<dbReference type="Pfam" id="PF00263">
    <property type="entry name" value="Secretin"/>
    <property type="match status" value="1"/>
</dbReference>
<dbReference type="InterPro" id="IPR013356">
    <property type="entry name" value="T2SS_GspD"/>
</dbReference>
<organism evidence="16 17">
    <name type="scientific">Luteimonas soli</name>
    <dbReference type="NCBI Taxonomy" id="1648966"/>
    <lineage>
        <taxon>Bacteria</taxon>
        <taxon>Pseudomonadati</taxon>
        <taxon>Pseudomonadota</taxon>
        <taxon>Gammaproteobacteria</taxon>
        <taxon>Lysobacterales</taxon>
        <taxon>Lysobacteraceae</taxon>
        <taxon>Luteimonas</taxon>
    </lineage>
</organism>
<evidence type="ECO:0000256" key="9">
    <source>
        <dbReference type="ARBA" id="ARBA00023237"/>
    </source>
</evidence>
<dbReference type="EMBL" id="JBHRYA010000001">
    <property type="protein sequence ID" value="MFC3714863.1"/>
    <property type="molecule type" value="Genomic_DNA"/>
</dbReference>
<dbReference type="PANTHER" id="PTHR30332">
    <property type="entry name" value="PROBABLE GENERAL SECRETION PATHWAY PROTEIN D"/>
    <property type="match status" value="1"/>
</dbReference>
<evidence type="ECO:0000256" key="5">
    <source>
        <dbReference type="ARBA" id="ARBA00022692"/>
    </source>
</evidence>
<evidence type="ECO:0000256" key="7">
    <source>
        <dbReference type="ARBA" id="ARBA00022927"/>
    </source>
</evidence>
<feature type="region of interest" description="Disordered" evidence="11">
    <location>
        <begin position="357"/>
        <end position="424"/>
    </location>
</feature>
<accession>A0ABV7XIF3</accession>
<evidence type="ECO:0000256" key="6">
    <source>
        <dbReference type="ARBA" id="ARBA00022729"/>
    </source>
</evidence>
<evidence type="ECO:0000259" key="15">
    <source>
        <dbReference type="Pfam" id="PF21305"/>
    </source>
</evidence>
<dbReference type="PANTHER" id="PTHR30332:SF25">
    <property type="entry name" value="SECRETIN XPSD"/>
    <property type="match status" value="1"/>
</dbReference>
<sequence length="743" mass="78211">MNPRSLSKAFAAALIATVLAACSTMPAPSLSRDGARAATADAGQAGTAAGPVSAEAMPEGDAGLPQAQIRRGTGRTINNAVAASPPPNLGGTTGETTFNFEGESLQAVVKAILGDMLGQNYVIAPGVQGTVTYVTSRPVSPAEALSLLEMVLGWNNARMIYSDGRYNIVPADTAMATGAVAPRTGSPVNARGFESRVVQLQYISAAEMEKILKPYARPNSIVNVDSGRNVITVAGSRTELENYLRTIRIFDVDWMSSMSVGVFPLQYGKASKVVQDLEKVFGEQSKTPVAGMFRFMPLEGANAVLVITPQASYLDQIQQWLERIDGAGAGVQLFSYELKYIKAKDLADRLAEVFGGSSSGGGRATGGDGNVSLMPGSDPFSISGAGGKDGDYSDTGGIDSGMNSGMGSGSGLGDGSLSLDPREDGNASVTLQVEGDRVGVSAVDETNTLLVRTTSRAWKSIRDVVERLDVMPMQVHIEAQIAEVTLTGDLKYGVNWYFERAVTDAGLPNAVGRSTWSTLAGSVIPAVSGGGGGLSWTFLGRNAAAVISALDEVTDVQILQSPSVMVRNNAEATFNVGSKIPISSVSFDPGVGSSGTYNNVQYMETGTILNVRPRVTKDGMVFLDIVQEVSTPAPESTADENGNVRIDTRKLKTQAAVRSGDTVMLAGLIKDEVGRRSSGFPGLSRIPIIGGLFGQQTSGTGRSEVIILLTPVIIRNPQDARELTDEYSRRFRAMEPLNPKRKN</sequence>
<feature type="compositionally biased region" description="Gly residues" evidence="11">
    <location>
        <begin position="357"/>
        <end position="369"/>
    </location>
</feature>
<feature type="region of interest" description="Disordered" evidence="11">
    <location>
        <begin position="78"/>
        <end position="97"/>
    </location>
</feature>
<feature type="domain" description="NolW-like" evidence="14">
    <location>
        <begin position="261"/>
        <end position="328"/>
    </location>
</feature>
<comment type="similarity">
    <text evidence="2">Belongs to the bacterial secretin family. GSP D subfamily.</text>
</comment>
<dbReference type="PROSITE" id="PS51257">
    <property type="entry name" value="PROKAR_LIPOPROTEIN"/>
    <property type="match status" value="1"/>
</dbReference>
<dbReference type="InterPro" id="IPR001775">
    <property type="entry name" value="GspD/PilQ"/>
</dbReference>
<feature type="domain" description="NolW-like" evidence="14">
    <location>
        <begin position="195"/>
        <end position="255"/>
    </location>
</feature>
<dbReference type="Gene3D" id="3.30.1370.120">
    <property type="match status" value="3"/>
</dbReference>
<keyword evidence="6 12" id="KW-0732">Signal</keyword>
<evidence type="ECO:0000256" key="1">
    <source>
        <dbReference type="ARBA" id="ARBA00004442"/>
    </source>
</evidence>
<keyword evidence="5" id="KW-0812">Transmembrane</keyword>
<feature type="domain" description="NolW-like" evidence="14">
    <location>
        <begin position="335"/>
        <end position="474"/>
    </location>
</feature>
<comment type="subcellular location">
    <subcellularLocation>
        <location evidence="1 10">Cell outer membrane</location>
    </subcellularLocation>
</comment>
<keyword evidence="8" id="KW-0472">Membrane</keyword>
<evidence type="ECO:0000259" key="13">
    <source>
        <dbReference type="Pfam" id="PF00263"/>
    </source>
</evidence>
<evidence type="ECO:0000256" key="4">
    <source>
        <dbReference type="ARBA" id="ARBA00022452"/>
    </source>
</evidence>
<dbReference type="Pfam" id="PF03958">
    <property type="entry name" value="Secretin_N"/>
    <property type="match status" value="3"/>
</dbReference>
<feature type="domain" description="Type II/III secretion system secretin-like" evidence="13">
    <location>
        <begin position="549"/>
        <end position="715"/>
    </location>
</feature>